<evidence type="ECO:0000256" key="5">
    <source>
        <dbReference type="ARBA" id="ARBA00022825"/>
    </source>
</evidence>
<keyword evidence="9" id="KW-1185">Reference proteome</keyword>
<evidence type="ECO:0000256" key="1">
    <source>
        <dbReference type="ARBA" id="ARBA00008764"/>
    </source>
</evidence>
<dbReference type="GO" id="GO:0004252">
    <property type="term" value="F:serine-type endopeptidase activity"/>
    <property type="evidence" value="ECO:0007669"/>
    <property type="project" value="InterPro"/>
</dbReference>
<evidence type="ECO:0000313" key="8">
    <source>
        <dbReference type="EMBL" id="KAK4216754.1"/>
    </source>
</evidence>
<evidence type="ECO:0000256" key="3">
    <source>
        <dbReference type="ARBA" id="ARBA00022729"/>
    </source>
</evidence>
<dbReference type="EMBL" id="MU858065">
    <property type="protein sequence ID" value="KAK4216754.1"/>
    <property type="molecule type" value="Genomic_DNA"/>
</dbReference>
<dbReference type="AlphaFoldDB" id="A0AAN6YCD9"/>
<comment type="caution">
    <text evidence="8">The sequence shown here is derived from an EMBL/GenBank/DDBJ whole genome shotgun (WGS) entry which is preliminary data.</text>
</comment>
<feature type="chain" id="PRO_5042669433" description="Serine protease" evidence="6">
    <location>
        <begin position="22"/>
        <end position="303"/>
    </location>
</feature>
<evidence type="ECO:0000256" key="4">
    <source>
        <dbReference type="ARBA" id="ARBA00022801"/>
    </source>
</evidence>
<dbReference type="EC" id="3.4.21.-" evidence="6"/>
<dbReference type="InterPro" id="IPR050966">
    <property type="entry name" value="Glutamyl_endopeptidase"/>
</dbReference>
<protein>
    <recommendedName>
        <fullName evidence="6">Serine protease</fullName>
        <ecNumber evidence="6">3.4.21.-</ecNumber>
    </recommendedName>
</protein>
<comment type="similarity">
    <text evidence="1 6">Belongs to the peptidase S1B family.</text>
</comment>
<dbReference type="PANTHER" id="PTHR15462:SF8">
    <property type="entry name" value="SERINE PROTEASE"/>
    <property type="match status" value="1"/>
</dbReference>
<keyword evidence="3 6" id="KW-0732">Signal</keyword>
<organism evidence="8 9">
    <name type="scientific">Rhypophila decipiens</name>
    <dbReference type="NCBI Taxonomy" id="261697"/>
    <lineage>
        <taxon>Eukaryota</taxon>
        <taxon>Fungi</taxon>
        <taxon>Dikarya</taxon>
        <taxon>Ascomycota</taxon>
        <taxon>Pezizomycotina</taxon>
        <taxon>Sordariomycetes</taxon>
        <taxon>Sordariomycetidae</taxon>
        <taxon>Sordariales</taxon>
        <taxon>Naviculisporaceae</taxon>
        <taxon>Rhypophila</taxon>
    </lineage>
</organism>
<gene>
    <name evidence="8" type="ORF">QBC37DRAFT_416111</name>
</gene>
<accession>A0AAN6YCD9</accession>
<dbReference type="SUPFAM" id="SSF50494">
    <property type="entry name" value="Trypsin-like serine proteases"/>
    <property type="match status" value="1"/>
</dbReference>
<dbReference type="PRINTS" id="PR00839">
    <property type="entry name" value="V8PROTEASE"/>
</dbReference>
<feature type="domain" description="Peptidase S1" evidence="7">
    <location>
        <begin position="110"/>
        <end position="283"/>
    </location>
</feature>
<dbReference type="Pfam" id="PF00089">
    <property type="entry name" value="Trypsin"/>
    <property type="match status" value="1"/>
</dbReference>
<name>A0AAN6YCD9_9PEZI</name>
<dbReference type="Gene3D" id="2.40.10.10">
    <property type="entry name" value="Trypsin-like serine proteases"/>
    <property type="match status" value="2"/>
</dbReference>
<dbReference type="GO" id="GO:0006508">
    <property type="term" value="P:proteolysis"/>
    <property type="evidence" value="ECO:0007669"/>
    <property type="project" value="UniProtKB-KW"/>
</dbReference>
<keyword evidence="4 6" id="KW-0378">Hydrolase</keyword>
<dbReference type="InterPro" id="IPR009003">
    <property type="entry name" value="Peptidase_S1_PA"/>
</dbReference>
<sequence>MVHLSPVLAASILAFTSSALAVPTVEWTHPILKVPITPSDGFKTAAVKAAPAEIAYTEADLASFHASSIPGAPLNATLSARDEESLSARGIIGPDNRVLWTSTDYPYSAIGRVSLTGAVCSGSMVGRRLVATAKHCQIPAGGSGRFAPSYYDGERLGGSNVVAVISMAQGSGSCNQKEDWAIFVLADPIGDQTGYLGAKVIDCDAQKNRAMFFHQGYPGDKGASRPYRQEAISVSRCADCEPGGPLETDADAVPGQSGGPLWLFENGSRFVYGVASGTSSIGTGFASGANFVNAIARARQDFP</sequence>
<dbReference type="PANTHER" id="PTHR15462">
    <property type="entry name" value="SERINE PROTEASE"/>
    <property type="match status" value="1"/>
</dbReference>
<dbReference type="InterPro" id="IPR001254">
    <property type="entry name" value="Trypsin_dom"/>
</dbReference>
<keyword evidence="5 6" id="KW-0720">Serine protease</keyword>
<reference evidence="8" key="1">
    <citation type="journal article" date="2023" name="Mol. Phylogenet. Evol.">
        <title>Genome-scale phylogeny and comparative genomics of the fungal order Sordariales.</title>
        <authorList>
            <person name="Hensen N."/>
            <person name="Bonometti L."/>
            <person name="Westerberg I."/>
            <person name="Brannstrom I.O."/>
            <person name="Guillou S."/>
            <person name="Cros-Aarteil S."/>
            <person name="Calhoun S."/>
            <person name="Haridas S."/>
            <person name="Kuo A."/>
            <person name="Mondo S."/>
            <person name="Pangilinan J."/>
            <person name="Riley R."/>
            <person name="LaButti K."/>
            <person name="Andreopoulos B."/>
            <person name="Lipzen A."/>
            <person name="Chen C."/>
            <person name="Yan M."/>
            <person name="Daum C."/>
            <person name="Ng V."/>
            <person name="Clum A."/>
            <person name="Steindorff A."/>
            <person name="Ohm R.A."/>
            <person name="Martin F."/>
            <person name="Silar P."/>
            <person name="Natvig D.O."/>
            <person name="Lalanne C."/>
            <person name="Gautier V."/>
            <person name="Ament-Velasquez S.L."/>
            <person name="Kruys A."/>
            <person name="Hutchinson M.I."/>
            <person name="Powell A.J."/>
            <person name="Barry K."/>
            <person name="Miller A.N."/>
            <person name="Grigoriev I.V."/>
            <person name="Debuchy R."/>
            <person name="Gladieux P."/>
            <person name="Hiltunen Thoren M."/>
            <person name="Johannesson H."/>
        </authorList>
    </citation>
    <scope>NUCLEOTIDE SEQUENCE</scope>
    <source>
        <strain evidence="8">PSN293</strain>
    </source>
</reference>
<reference evidence="8" key="2">
    <citation type="submission" date="2023-05" db="EMBL/GenBank/DDBJ databases">
        <authorList>
            <consortium name="Lawrence Berkeley National Laboratory"/>
            <person name="Steindorff A."/>
            <person name="Hensen N."/>
            <person name="Bonometti L."/>
            <person name="Westerberg I."/>
            <person name="Brannstrom I.O."/>
            <person name="Guillou S."/>
            <person name="Cros-Aarteil S."/>
            <person name="Calhoun S."/>
            <person name="Haridas S."/>
            <person name="Kuo A."/>
            <person name="Mondo S."/>
            <person name="Pangilinan J."/>
            <person name="Riley R."/>
            <person name="Labutti K."/>
            <person name="Andreopoulos B."/>
            <person name="Lipzen A."/>
            <person name="Chen C."/>
            <person name="Yanf M."/>
            <person name="Daum C."/>
            <person name="Ng V."/>
            <person name="Clum A."/>
            <person name="Ohm R."/>
            <person name="Martin F."/>
            <person name="Silar P."/>
            <person name="Natvig D."/>
            <person name="Lalanne C."/>
            <person name="Gautier V."/>
            <person name="Ament-Velasquez S.L."/>
            <person name="Kruys A."/>
            <person name="Hutchinson M.I."/>
            <person name="Powell A.J."/>
            <person name="Barry K."/>
            <person name="Miller A.N."/>
            <person name="Grigoriev I.V."/>
            <person name="Debuchy R."/>
            <person name="Gladieux P."/>
            <person name="Thoren M.H."/>
            <person name="Johannesson H."/>
        </authorList>
    </citation>
    <scope>NUCLEOTIDE SEQUENCE</scope>
    <source>
        <strain evidence="8">PSN293</strain>
    </source>
</reference>
<dbReference type="Proteomes" id="UP001301769">
    <property type="component" value="Unassembled WGS sequence"/>
</dbReference>
<evidence type="ECO:0000256" key="6">
    <source>
        <dbReference type="RuleBase" id="RU004296"/>
    </source>
</evidence>
<feature type="signal peptide" evidence="6">
    <location>
        <begin position="1"/>
        <end position="21"/>
    </location>
</feature>
<evidence type="ECO:0000313" key="9">
    <source>
        <dbReference type="Proteomes" id="UP001301769"/>
    </source>
</evidence>
<keyword evidence="2 6" id="KW-0645">Protease</keyword>
<evidence type="ECO:0000259" key="7">
    <source>
        <dbReference type="Pfam" id="PF00089"/>
    </source>
</evidence>
<dbReference type="InterPro" id="IPR008256">
    <property type="entry name" value="Peptidase_S1B"/>
</dbReference>
<proteinExistence type="inferred from homology"/>
<evidence type="ECO:0000256" key="2">
    <source>
        <dbReference type="ARBA" id="ARBA00022670"/>
    </source>
</evidence>
<dbReference type="InterPro" id="IPR043504">
    <property type="entry name" value="Peptidase_S1_PA_chymotrypsin"/>
</dbReference>